<evidence type="ECO:0000313" key="3">
    <source>
        <dbReference type="Proteomes" id="UP000289437"/>
    </source>
</evidence>
<organism evidence="2 3">
    <name type="scientific">Granulicella sibirica</name>
    <dbReference type="NCBI Taxonomy" id="2479048"/>
    <lineage>
        <taxon>Bacteria</taxon>
        <taxon>Pseudomonadati</taxon>
        <taxon>Acidobacteriota</taxon>
        <taxon>Terriglobia</taxon>
        <taxon>Terriglobales</taxon>
        <taxon>Acidobacteriaceae</taxon>
        <taxon>Granulicella</taxon>
    </lineage>
</organism>
<dbReference type="AlphaFoldDB" id="A0A4Q0SZE6"/>
<accession>A0A4Q0SZE6</accession>
<reference evidence="3" key="2">
    <citation type="submission" date="2019-02" db="EMBL/GenBank/DDBJ databases">
        <title>Granulicella sibirica sp. nov., a psychrotolerant acidobacterium isolated from an organic soil layer in forested tundra, West Siberia.</title>
        <authorList>
            <person name="Oshkin I.Y."/>
            <person name="Kulichevskaya I.S."/>
            <person name="Rijpstra W.I.C."/>
            <person name="Sinninghe Damste J.S."/>
            <person name="Rakitin A.L."/>
            <person name="Ravin N.V."/>
            <person name="Dedysh S.N."/>
        </authorList>
    </citation>
    <scope>NUCLEOTIDE SEQUENCE [LARGE SCALE GENOMIC DNA]</scope>
    <source>
        <strain evidence="3">AF10</strain>
    </source>
</reference>
<dbReference type="EMBL" id="RDSM01000002">
    <property type="protein sequence ID" value="RXH56645.1"/>
    <property type="molecule type" value="Genomic_DNA"/>
</dbReference>
<evidence type="ECO:0000256" key="1">
    <source>
        <dbReference type="SAM" id="SignalP"/>
    </source>
</evidence>
<dbReference type="RefSeq" id="WP_128914068.1">
    <property type="nucleotide sequence ID" value="NZ_RDSM01000002.1"/>
</dbReference>
<keyword evidence="3" id="KW-1185">Reference proteome</keyword>
<reference evidence="2 3" key="1">
    <citation type="submission" date="2018-11" db="EMBL/GenBank/DDBJ databases">
        <authorList>
            <person name="Mardanov A.V."/>
            <person name="Ravin N.V."/>
            <person name="Dedysh S.N."/>
        </authorList>
    </citation>
    <scope>NUCLEOTIDE SEQUENCE [LARGE SCALE GENOMIC DNA]</scope>
    <source>
        <strain evidence="2 3">AF10</strain>
    </source>
</reference>
<evidence type="ECO:0000313" key="2">
    <source>
        <dbReference type="EMBL" id="RXH56645.1"/>
    </source>
</evidence>
<dbReference type="Proteomes" id="UP000289437">
    <property type="component" value="Unassembled WGS sequence"/>
</dbReference>
<proteinExistence type="predicted"/>
<sequence length="640" mass="67055">MIRPVTLLPFLLLTVCAHGQTSPAPEAAAYSNCPRSSVTSLAQCILTQVTFASAPGIDGRTPNLLRYNEMNTFGPGVSLGNNGGWRVDKLQYDIFNVGNRGISQARSLFLRKHAAGDVMGTYDYVYSDGGSTALSDEAIKGEAVDMGEITGYFHGSIAATTGTGDTQPKLSFISGNNWTTDGAPLLDITKGTTAGRITGPSTPLAGSLYLNTFPVDNPLPLTTAWGVCNQPIPQNHLVQVNTPFTCNLTLKKGQFQPGGQVCITGPNYPELAPIISVGTVLEGFQSITIAARNPNPRGANIFQGGICGQYISFDANLAASGYRSSYYAFGALDAKHLIYGMNIRGNLLGNTLPMSGSEAEQFGVEGLNGYHLYPGCEVITNQSLGANPICEPNSIPWSVGDLVEAPHNVAVNVVGRSLDVQQHTPSNGTLSSGDLLEFHGLGTVGQTFMAHVTFNGNPPTFYKPYGGLFMASDLHRIQGYFDTGLHFGYAPGAVVRIGGNADGSKSIMTLFALPGGDIRWDPATSTLLVDNIKATNLSTRSAPLPRTPEKPPMSLRGTTNRIGGIPLATGNCSVGTATISGATTSMVPVTVASETGAPGFSPSGAFQVNAQVTAPNTVSVHVCALISGTPRPSTYIVALQ</sequence>
<comment type="caution">
    <text evidence="2">The sequence shown here is derived from an EMBL/GenBank/DDBJ whole genome shotgun (WGS) entry which is preliminary data.</text>
</comment>
<feature type="signal peptide" evidence="1">
    <location>
        <begin position="1"/>
        <end position="19"/>
    </location>
</feature>
<name>A0A4Q0SZE6_9BACT</name>
<dbReference type="OrthoDB" id="99954at2"/>
<keyword evidence="1" id="KW-0732">Signal</keyword>
<feature type="chain" id="PRO_5021014146" evidence="1">
    <location>
        <begin position="20"/>
        <end position="640"/>
    </location>
</feature>
<protein>
    <submittedName>
        <fullName evidence="2">Uncharacterized protein</fullName>
    </submittedName>
</protein>
<gene>
    <name evidence="2" type="ORF">GRAN_3502</name>
</gene>